<dbReference type="GO" id="GO:0034628">
    <property type="term" value="P:'de novo' NAD+ biosynthetic process from L-aspartate"/>
    <property type="evidence" value="ECO:0007669"/>
    <property type="project" value="TreeGrafter"/>
</dbReference>
<comment type="similarity">
    <text evidence="3">Belongs to the FAD-dependent oxidoreductase 2 family. NadB subfamily.</text>
</comment>
<reference evidence="14 15" key="1">
    <citation type="submission" date="2018-10" db="EMBL/GenBank/DDBJ databases">
        <title>Draft genome sequence of Bacillus salarius IM0101, isolated from a hypersaline soil in Inner Mongolia, China.</title>
        <authorList>
            <person name="Yamprayoonswat W."/>
            <person name="Boonvisut S."/>
            <person name="Jumpathong W."/>
            <person name="Sittihan S."/>
            <person name="Ruangsuj P."/>
            <person name="Wanthongcharoen S."/>
            <person name="Thongpramul N."/>
            <person name="Pimmason S."/>
            <person name="Yu B."/>
            <person name="Yasawong M."/>
        </authorList>
    </citation>
    <scope>NUCLEOTIDE SEQUENCE [LARGE SCALE GENOMIC DNA]</scope>
    <source>
        <strain evidence="14 15">IM0101</strain>
    </source>
</reference>
<dbReference type="SUPFAM" id="SSF46977">
    <property type="entry name" value="Succinate dehydrogenase/fumarate reductase flavoprotein C-terminal domain"/>
    <property type="match status" value="1"/>
</dbReference>
<dbReference type="EC" id="1.4.3.16" evidence="4"/>
<comment type="catalytic activity">
    <reaction evidence="11">
        <text>L-aspartate + O2 = iminosuccinate + H2O2</text>
        <dbReference type="Rhea" id="RHEA:25876"/>
        <dbReference type="ChEBI" id="CHEBI:15379"/>
        <dbReference type="ChEBI" id="CHEBI:16240"/>
        <dbReference type="ChEBI" id="CHEBI:29991"/>
        <dbReference type="ChEBI" id="CHEBI:77875"/>
        <dbReference type="EC" id="1.4.3.16"/>
    </reaction>
    <physiologicalReaction direction="left-to-right" evidence="11">
        <dbReference type="Rhea" id="RHEA:25877"/>
    </physiologicalReaction>
</comment>
<dbReference type="Pfam" id="PF00890">
    <property type="entry name" value="FAD_binding_2"/>
    <property type="match status" value="1"/>
</dbReference>
<evidence type="ECO:0000259" key="13">
    <source>
        <dbReference type="Pfam" id="PF02910"/>
    </source>
</evidence>
<keyword evidence="6" id="KW-0285">Flavoprotein</keyword>
<dbReference type="OrthoDB" id="9806724at2"/>
<keyword evidence="9" id="KW-0560">Oxidoreductase</keyword>
<keyword evidence="8" id="KW-0274">FAD</keyword>
<evidence type="ECO:0000259" key="12">
    <source>
        <dbReference type="Pfam" id="PF00890"/>
    </source>
</evidence>
<sequence>MAYDLLMTNDRCVGVTGKNKDGQLCSIYAAATVIASGGCGQLYPVTSNSEEASSDGMAMAFRAGVRLKDMEFMQFHPTMLFANGKGAGLLSEAIRGEGGKLVDEDGRAIMKHKHPLQDLAPRSVVASTVFENVQAGKEIFLSIKNVPDFEGKFPTIAENAHAHGIDVGQGLLPVRPGAHFIMGGIEANEWGRTNKEGVYAIGEAACTGMHGANRLASNSLLEAAAGALLLAKHMRVEKPEQNVHQEQQDTHAAANMPETQELQENMDQWAGIVKEKKNLLKMRGWLDAYSGSIFSQASTFLTKNDMTRKNMMTTAWMITNGALARTESRGAHIREDIPLEKREWVRHAVCWEDGKMEPVIKRIDAAEDQERVAEHVSVTS</sequence>
<evidence type="ECO:0000256" key="10">
    <source>
        <dbReference type="ARBA" id="ARBA00030386"/>
    </source>
</evidence>
<evidence type="ECO:0000256" key="4">
    <source>
        <dbReference type="ARBA" id="ARBA00012173"/>
    </source>
</evidence>
<dbReference type="GO" id="GO:0033765">
    <property type="term" value="F:steroid dehydrogenase activity, acting on the CH-CH group of donors"/>
    <property type="evidence" value="ECO:0007669"/>
    <property type="project" value="UniProtKB-ARBA"/>
</dbReference>
<dbReference type="InterPro" id="IPR015939">
    <property type="entry name" value="Fum_Rdtase/Succ_DH_flav-like_C"/>
</dbReference>
<dbReference type="Gene3D" id="3.90.700.10">
    <property type="entry name" value="Succinate dehydrogenase/fumarate reductase flavoprotein, catalytic domain"/>
    <property type="match status" value="1"/>
</dbReference>
<dbReference type="RefSeq" id="WP_125557222.1">
    <property type="nucleotide sequence ID" value="NZ_RBVX01000017.1"/>
</dbReference>
<keyword evidence="7" id="KW-0662">Pyridine nucleotide biosynthesis</keyword>
<comment type="cofactor">
    <cofactor evidence="1">
        <name>FAD</name>
        <dbReference type="ChEBI" id="CHEBI:57692"/>
    </cofactor>
</comment>
<dbReference type="Gene3D" id="1.20.58.100">
    <property type="entry name" value="Fumarate reductase/succinate dehydrogenase flavoprotein-like, C-terminal domain"/>
    <property type="match status" value="1"/>
</dbReference>
<evidence type="ECO:0000256" key="11">
    <source>
        <dbReference type="ARBA" id="ARBA00048305"/>
    </source>
</evidence>
<evidence type="ECO:0000256" key="2">
    <source>
        <dbReference type="ARBA" id="ARBA00004950"/>
    </source>
</evidence>
<dbReference type="EMBL" id="RBVX01000017">
    <property type="protein sequence ID" value="RSL32129.1"/>
    <property type="molecule type" value="Genomic_DNA"/>
</dbReference>
<proteinExistence type="inferred from homology"/>
<name>A0A3R9RC85_9BACI</name>
<accession>A0A3R9RC85</accession>
<evidence type="ECO:0000313" key="14">
    <source>
        <dbReference type="EMBL" id="RSL32129.1"/>
    </source>
</evidence>
<dbReference type="Pfam" id="PF02910">
    <property type="entry name" value="Succ_DH_flav_C"/>
    <property type="match status" value="1"/>
</dbReference>
<organism evidence="14 15">
    <name type="scientific">Salibacterium salarium</name>
    <dbReference type="NCBI Taxonomy" id="284579"/>
    <lineage>
        <taxon>Bacteria</taxon>
        <taxon>Bacillati</taxon>
        <taxon>Bacillota</taxon>
        <taxon>Bacilli</taxon>
        <taxon>Bacillales</taxon>
        <taxon>Bacillaceae</taxon>
    </lineage>
</organism>
<feature type="domain" description="FAD-dependent oxidoreductase 2 FAD-binding" evidence="12">
    <location>
        <begin position="2"/>
        <end position="220"/>
    </location>
</feature>
<dbReference type="GO" id="GO:0008734">
    <property type="term" value="F:L-aspartate oxidase activity"/>
    <property type="evidence" value="ECO:0007669"/>
    <property type="project" value="UniProtKB-EC"/>
</dbReference>
<feature type="domain" description="Fumarate reductase/succinate dehydrogenase flavoprotein-like C-terminal" evidence="13">
    <location>
        <begin position="260"/>
        <end position="358"/>
    </location>
</feature>
<dbReference type="UniPathway" id="UPA00253">
    <property type="reaction ID" value="UER00326"/>
</dbReference>
<dbReference type="InterPro" id="IPR027477">
    <property type="entry name" value="Succ_DH/fumarate_Rdtase_cat_sf"/>
</dbReference>
<comment type="pathway">
    <text evidence="2">Cofactor biosynthesis; NAD(+) biosynthesis; iminoaspartate from L-aspartate (oxidase route): step 1/1.</text>
</comment>
<evidence type="ECO:0000256" key="8">
    <source>
        <dbReference type="ARBA" id="ARBA00022827"/>
    </source>
</evidence>
<dbReference type="PANTHER" id="PTHR42716">
    <property type="entry name" value="L-ASPARTATE OXIDASE"/>
    <property type="match status" value="1"/>
</dbReference>
<dbReference type="Gene3D" id="3.50.50.60">
    <property type="entry name" value="FAD/NAD(P)-binding domain"/>
    <property type="match status" value="1"/>
</dbReference>
<comment type="caution">
    <text evidence="14">The sequence shown here is derived from an EMBL/GenBank/DDBJ whole genome shotgun (WGS) entry which is preliminary data.</text>
</comment>
<evidence type="ECO:0000256" key="7">
    <source>
        <dbReference type="ARBA" id="ARBA00022642"/>
    </source>
</evidence>
<evidence type="ECO:0000313" key="15">
    <source>
        <dbReference type="Proteomes" id="UP000275076"/>
    </source>
</evidence>
<dbReference type="InterPro" id="IPR036188">
    <property type="entry name" value="FAD/NAD-bd_sf"/>
</dbReference>
<gene>
    <name evidence="14" type="ORF">D7Z54_17025</name>
</gene>
<dbReference type="InterPro" id="IPR037099">
    <property type="entry name" value="Fum_R/Succ_DH_flav-like_C_sf"/>
</dbReference>
<evidence type="ECO:0000256" key="6">
    <source>
        <dbReference type="ARBA" id="ARBA00022630"/>
    </source>
</evidence>
<evidence type="ECO:0000256" key="1">
    <source>
        <dbReference type="ARBA" id="ARBA00001974"/>
    </source>
</evidence>
<dbReference type="Proteomes" id="UP000275076">
    <property type="component" value="Unassembled WGS sequence"/>
</dbReference>
<keyword evidence="15" id="KW-1185">Reference proteome</keyword>
<protein>
    <recommendedName>
        <fullName evidence="5">L-aspartate oxidase</fullName>
        <ecNumber evidence="4">1.4.3.16</ecNumber>
    </recommendedName>
    <alternativeName>
        <fullName evidence="10">Quinolinate synthase B</fullName>
    </alternativeName>
</protein>
<evidence type="ECO:0000256" key="9">
    <source>
        <dbReference type="ARBA" id="ARBA00023002"/>
    </source>
</evidence>
<dbReference type="InterPro" id="IPR003953">
    <property type="entry name" value="FAD-dep_OxRdtase_2_FAD-bd"/>
</dbReference>
<dbReference type="InterPro" id="IPR005288">
    <property type="entry name" value="NadB"/>
</dbReference>
<dbReference type="SUPFAM" id="SSF51905">
    <property type="entry name" value="FAD/NAD(P)-binding domain"/>
    <property type="match status" value="1"/>
</dbReference>
<evidence type="ECO:0000256" key="3">
    <source>
        <dbReference type="ARBA" id="ARBA00008562"/>
    </source>
</evidence>
<dbReference type="PANTHER" id="PTHR42716:SF2">
    <property type="entry name" value="L-ASPARTATE OXIDASE, CHLOROPLASTIC"/>
    <property type="match status" value="1"/>
</dbReference>
<dbReference type="AlphaFoldDB" id="A0A3R9RC85"/>
<dbReference type="SUPFAM" id="SSF56425">
    <property type="entry name" value="Succinate dehydrogenase/fumarate reductase flavoprotein, catalytic domain"/>
    <property type="match status" value="1"/>
</dbReference>
<evidence type="ECO:0000256" key="5">
    <source>
        <dbReference type="ARBA" id="ARBA00021901"/>
    </source>
</evidence>